<evidence type="ECO:0000256" key="1">
    <source>
        <dbReference type="ARBA" id="ARBA00004123"/>
    </source>
</evidence>
<comment type="caution">
    <text evidence="18">The sequence shown here is derived from an EMBL/GenBank/DDBJ whole genome shotgun (WGS) entry which is preliminary data.</text>
</comment>
<dbReference type="CDD" id="cd00086">
    <property type="entry name" value="homeodomain"/>
    <property type="match status" value="4"/>
</dbReference>
<feature type="domain" description="C2H2-type" evidence="17">
    <location>
        <begin position="1335"/>
        <end position="1365"/>
    </location>
</feature>
<feature type="compositionally biased region" description="Basic and acidic residues" evidence="15">
    <location>
        <begin position="3449"/>
        <end position="3463"/>
    </location>
</feature>
<accession>A0AAE0SRL8</accession>
<evidence type="ECO:0000256" key="2">
    <source>
        <dbReference type="ARBA" id="ARBA00022723"/>
    </source>
</evidence>
<keyword evidence="5" id="KW-0862">Zinc</keyword>
<feature type="compositionally biased region" description="Low complexity" evidence="15">
    <location>
        <begin position="747"/>
        <end position="758"/>
    </location>
</feature>
<dbReference type="PANTHER" id="PTHR45891:SF3">
    <property type="entry name" value="ZINC FINGER PROTEIN 2"/>
    <property type="match status" value="1"/>
</dbReference>
<feature type="domain" description="C2H2-type" evidence="17">
    <location>
        <begin position="1626"/>
        <end position="1657"/>
    </location>
</feature>
<feature type="domain" description="C2H2-type" evidence="17">
    <location>
        <begin position="1201"/>
        <end position="1229"/>
    </location>
</feature>
<feature type="compositionally biased region" description="Low complexity" evidence="15">
    <location>
        <begin position="3412"/>
        <end position="3422"/>
    </location>
</feature>
<keyword evidence="8 12" id="KW-0371">Homeobox</keyword>
<dbReference type="Pfam" id="PF00096">
    <property type="entry name" value="zf-C2H2"/>
    <property type="match status" value="1"/>
</dbReference>
<evidence type="ECO:0008006" key="20">
    <source>
        <dbReference type="Google" id="ProtNLM"/>
    </source>
</evidence>
<dbReference type="Pfam" id="PF00046">
    <property type="entry name" value="Homeodomain"/>
    <property type="match status" value="4"/>
</dbReference>
<feature type="region of interest" description="Disordered" evidence="15">
    <location>
        <begin position="103"/>
        <end position="160"/>
    </location>
</feature>
<feature type="compositionally biased region" description="Basic and acidic residues" evidence="15">
    <location>
        <begin position="3152"/>
        <end position="3177"/>
    </location>
</feature>
<dbReference type="SMART" id="SM00355">
    <property type="entry name" value="ZnF_C2H2"/>
    <property type="match status" value="26"/>
</dbReference>
<evidence type="ECO:0000256" key="3">
    <source>
        <dbReference type="ARBA" id="ARBA00022737"/>
    </source>
</evidence>
<dbReference type="SMART" id="SM00451">
    <property type="entry name" value="ZnF_U1"/>
    <property type="match status" value="6"/>
</dbReference>
<organism evidence="18 19">
    <name type="scientific">Potamilus streckersoni</name>
    <dbReference type="NCBI Taxonomy" id="2493646"/>
    <lineage>
        <taxon>Eukaryota</taxon>
        <taxon>Metazoa</taxon>
        <taxon>Spiralia</taxon>
        <taxon>Lophotrochozoa</taxon>
        <taxon>Mollusca</taxon>
        <taxon>Bivalvia</taxon>
        <taxon>Autobranchia</taxon>
        <taxon>Heteroconchia</taxon>
        <taxon>Palaeoheterodonta</taxon>
        <taxon>Unionida</taxon>
        <taxon>Unionoidea</taxon>
        <taxon>Unionidae</taxon>
        <taxon>Ambleminae</taxon>
        <taxon>Lampsilini</taxon>
        <taxon>Potamilus</taxon>
    </lineage>
</organism>
<keyword evidence="7 12" id="KW-0238">DNA-binding</keyword>
<feature type="compositionally biased region" description="Basic and acidic residues" evidence="15">
    <location>
        <begin position="1484"/>
        <end position="1503"/>
    </location>
</feature>
<dbReference type="EMBL" id="JAEAOA010001746">
    <property type="protein sequence ID" value="KAK3596886.1"/>
    <property type="molecule type" value="Genomic_DNA"/>
</dbReference>
<dbReference type="PROSITE" id="PS50157">
    <property type="entry name" value="ZINC_FINGER_C2H2_2"/>
    <property type="match status" value="12"/>
</dbReference>
<dbReference type="SMART" id="SM00389">
    <property type="entry name" value="HOX"/>
    <property type="match status" value="4"/>
</dbReference>
<feature type="domain" description="C2H2-type" evidence="17">
    <location>
        <begin position="2043"/>
        <end position="2073"/>
    </location>
</feature>
<dbReference type="PANTHER" id="PTHR45891">
    <property type="entry name" value="ZINC FINGER HOMEOBOX PROTEIN"/>
    <property type="match status" value="1"/>
</dbReference>
<dbReference type="Pfam" id="PF24056">
    <property type="entry name" value="zf-C2H2_ZFHX3"/>
    <property type="match status" value="1"/>
</dbReference>
<evidence type="ECO:0000256" key="7">
    <source>
        <dbReference type="ARBA" id="ARBA00023125"/>
    </source>
</evidence>
<feature type="domain" description="C2H2-type" evidence="17">
    <location>
        <begin position="2581"/>
        <end position="2608"/>
    </location>
</feature>
<dbReference type="GO" id="GO:0005634">
    <property type="term" value="C:nucleus"/>
    <property type="evidence" value="ECO:0007669"/>
    <property type="project" value="UniProtKB-SubCell"/>
</dbReference>
<feature type="compositionally biased region" description="Low complexity" evidence="15">
    <location>
        <begin position="510"/>
        <end position="527"/>
    </location>
</feature>
<feature type="region of interest" description="Disordered" evidence="15">
    <location>
        <begin position="1"/>
        <end position="20"/>
    </location>
</feature>
<feature type="domain" description="C2H2-type" evidence="17">
    <location>
        <begin position="2502"/>
        <end position="2533"/>
    </location>
</feature>
<feature type="region of interest" description="Disordered" evidence="15">
    <location>
        <begin position="318"/>
        <end position="354"/>
    </location>
</feature>
<feature type="compositionally biased region" description="Polar residues" evidence="15">
    <location>
        <begin position="2406"/>
        <end position="2418"/>
    </location>
</feature>
<name>A0AAE0SRL8_9BIVA</name>
<proteinExistence type="predicted"/>
<feature type="compositionally biased region" description="Polar residues" evidence="15">
    <location>
        <begin position="2898"/>
        <end position="2918"/>
    </location>
</feature>
<comment type="subcellular location">
    <subcellularLocation>
        <location evidence="1 12 13">Nucleus</location>
    </subcellularLocation>
</comment>
<evidence type="ECO:0000256" key="11">
    <source>
        <dbReference type="PROSITE-ProRule" id="PRU00042"/>
    </source>
</evidence>
<feature type="DNA-binding region" description="Homeobox" evidence="12">
    <location>
        <begin position="2204"/>
        <end position="2263"/>
    </location>
</feature>
<feature type="compositionally biased region" description="Basic and acidic residues" evidence="15">
    <location>
        <begin position="200"/>
        <end position="212"/>
    </location>
</feature>
<evidence type="ECO:0000256" key="13">
    <source>
        <dbReference type="RuleBase" id="RU000682"/>
    </source>
</evidence>
<evidence type="ECO:0000256" key="9">
    <source>
        <dbReference type="ARBA" id="ARBA00023163"/>
    </source>
</evidence>
<feature type="compositionally biased region" description="Polar residues" evidence="15">
    <location>
        <begin position="1468"/>
        <end position="1483"/>
    </location>
</feature>
<feature type="domain" description="Homeobox" evidence="16">
    <location>
        <begin position="2959"/>
        <end position="3019"/>
    </location>
</feature>
<feature type="region of interest" description="Disordered" evidence="15">
    <location>
        <begin position="2088"/>
        <end position="2131"/>
    </location>
</feature>
<protein>
    <recommendedName>
        <fullName evidence="20">Zinc finger homeobox protein 4</fullName>
    </recommendedName>
</protein>
<feature type="domain" description="C2H2-type" evidence="17">
    <location>
        <begin position="1404"/>
        <end position="1432"/>
    </location>
</feature>
<keyword evidence="10 12" id="KW-0539">Nucleus</keyword>
<dbReference type="InterPro" id="IPR051968">
    <property type="entry name" value="ZnFinger_Homeobox_TR"/>
</dbReference>
<feature type="compositionally biased region" description="Polar residues" evidence="15">
    <location>
        <begin position="3423"/>
        <end position="3445"/>
    </location>
</feature>
<feature type="coiled-coil region" evidence="14">
    <location>
        <begin position="3086"/>
        <end position="3120"/>
    </location>
</feature>
<feature type="domain" description="C2H2-type" evidence="17">
    <location>
        <begin position="1299"/>
        <end position="1328"/>
    </location>
</feature>
<feature type="compositionally biased region" description="Basic and acidic residues" evidence="15">
    <location>
        <begin position="1999"/>
        <end position="2033"/>
    </location>
</feature>
<feature type="region of interest" description="Disordered" evidence="15">
    <location>
        <begin position="1468"/>
        <end position="1552"/>
    </location>
</feature>
<keyword evidence="6" id="KW-0805">Transcription regulation</keyword>
<reference evidence="18" key="1">
    <citation type="journal article" date="2021" name="Genome Biol. Evol.">
        <title>A High-Quality Reference Genome for a Parasitic Bivalve with Doubly Uniparental Inheritance (Bivalvia: Unionida).</title>
        <authorList>
            <person name="Smith C.H."/>
        </authorList>
    </citation>
    <scope>NUCLEOTIDE SEQUENCE</scope>
    <source>
        <strain evidence="18">CHS0354</strain>
    </source>
</reference>
<feature type="compositionally biased region" description="Basic and acidic residues" evidence="15">
    <location>
        <begin position="2305"/>
        <end position="2327"/>
    </location>
</feature>
<feature type="region of interest" description="Disordered" evidence="15">
    <location>
        <begin position="731"/>
        <end position="773"/>
    </location>
</feature>
<keyword evidence="3" id="KW-0677">Repeat</keyword>
<evidence type="ECO:0000313" key="18">
    <source>
        <dbReference type="EMBL" id="KAK3596886.1"/>
    </source>
</evidence>
<feature type="domain" description="Homeobox" evidence="16">
    <location>
        <begin position="2657"/>
        <end position="2717"/>
    </location>
</feature>
<feature type="domain" description="Homeobox" evidence="16">
    <location>
        <begin position="2202"/>
        <end position="2262"/>
    </location>
</feature>
<evidence type="ECO:0000256" key="6">
    <source>
        <dbReference type="ARBA" id="ARBA00023015"/>
    </source>
</evidence>
<keyword evidence="14" id="KW-0175">Coiled coil</keyword>
<dbReference type="Proteomes" id="UP001195483">
    <property type="component" value="Unassembled WGS sequence"/>
</dbReference>
<feature type="region of interest" description="Disordered" evidence="15">
    <location>
        <begin position="1141"/>
        <end position="1166"/>
    </location>
</feature>
<evidence type="ECO:0000256" key="10">
    <source>
        <dbReference type="ARBA" id="ARBA00023242"/>
    </source>
</evidence>
<keyword evidence="2" id="KW-0479">Metal-binding</keyword>
<feature type="region of interest" description="Disordered" evidence="15">
    <location>
        <begin position="2279"/>
        <end position="2327"/>
    </location>
</feature>
<evidence type="ECO:0000256" key="15">
    <source>
        <dbReference type="SAM" id="MobiDB-lite"/>
    </source>
</evidence>
<dbReference type="GO" id="GO:0000981">
    <property type="term" value="F:DNA-binding transcription factor activity, RNA polymerase II-specific"/>
    <property type="evidence" value="ECO:0007669"/>
    <property type="project" value="InterPro"/>
</dbReference>
<evidence type="ECO:0000256" key="14">
    <source>
        <dbReference type="SAM" id="Coils"/>
    </source>
</evidence>
<feature type="region of interest" description="Disordered" evidence="15">
    <location>
        <begin position="2402"/>
        <end position="2421"/>
    </location>
</feature>
<dbReference type="SUPFAM" id="SSF57667">
    <property type="entry name" value="beta-beta-alpha zinc fingers"/>
    <property type="match status" value="5"/>
</dbReference>
<dbReference type="InterPro" id="IPR013087">
    <property type="entry name" value="Znf_C2H2_type"/>
</dbReference>
<feature type="compositionally biased region" description="Basic and acidic residues" evidence="15">
    <location>
        <begin position="2635"/>
        <end position="2647"/>
    </location>
</feature>
<reference evidence="18" key="2">
    <citation type="journal article" date="2021" name="Genome Biol. Evol.">
        <title>Developing a high-quality reference genome for a parasitic bivalve with doubly uniparental inheritance (Bivalvia: Unionida).</title>
        <authorList>
            <person name="Smith C.H."/>
        </authorList>
    </citation>
    <scope>NUCLEOTIDE SEQUENCE</scope>
    <source>
        <strain evidence="18">CHS0354</strain>
        <tissue evidence="18">Mantle</tissue>
    </source>
</reference>
<feature type="compositionally biased region" description="Acidic residues" evidence="15">
    <location>
        <begin position="1540"/>
        <end position="1551"/>
    </location>
</feature>
<feature type="compositionally biased region" description="Basic and acidic residues" evidence="15">
    <location>
        <begin position="2088"/>
        <end position="2097"/>
    </location>
</feature>
<feature type="compositionally biased region" description="Low complexity" evidence="15">
    <location>
        <begin position="2939"/>
        <end position="2950"/>
    </location>
</feature>
<dbReference type="InterPro" id="IPR003604">
    <property type="entry name" value="Matrin/U1-like-C_Znf_C2H2"/>
</dbReference>
<feature type="region of interest" description="Disordered" evidence="15">
    <location>
        <begin position="3152"/>
        <end position="3181"/>
    </location>
</feature>
<feature type="region of interest" description="Disordered" evidence="15">
    <location>
        <begin position="186"/>
        <end position="213"/>
    </location>
</feature>
<evidence type="ECO:0000256" key="4">
    <source>
        <dbReference type="ARBA" id="ARBA00022771"/>
    </source>
</evidence>
<evidence type="ECO:0000313" key="19">
    <source>
        <dbReference type="Proteomes" id="UP001195483"/>
    </source>
</evidence>
<dbReference type="SUPFAM" id="SSF46689">
    <property type="entry name" value="Homeodomain-like"/>
    <property type="match status" value="4"/>
</dbReference>
<dbReference type="InterPro" id="IPR017970">
    <property type="entry name" value="Homeobox_CS"/>
</dbReference>
<keyword evidence="4 11" id="KW-0863">Zinc-finger</keyword>
<feature type="compositionally biased region" description="Basic and acidic residues" evidence="15">
    <location>
        <begin position="1528"/>
        <end position="1537"/>
    </location>
</feature>
<dbReference type="GO" id="GO:0008270">
    <property type="term" value="F:zinc ion binding"/>
    <property type="evidence" value="ECO:0007669"/>
    <property type="project" value="UniProtKB-KW"/>
</dbReference>
<feature type="region of interest" description="Disordered" evidence="15">
    <location>
        <begin position="1659"/>
        <end position="1708"/>
    </location>
</feature>
<feature type="compositionally biased region" description="Low complexity" evidence="15">
    <location>
        <begin position="331"/>
        <end position="354"/>
    </location>
</feature>
<feature type="domain" description="C2H2-type" evidence="17">
    <location>
        <begin position="1376"/>
        <end position="1398"/>
    </location>
</feature>
<keyword evidence="9" id="KW-0804">Transcription</keyword>
<feature type="compositionally biased region" description="Polar residues" evidence="15">
    <location>
        <begin position="2849"/>
        <end position="2871"/>
    </location>
</feature>
<feature type="region of interest" description="Disordered" evidence="15">
    <location>
        <begin position="3412"/>
        <end position="3463"/>
    </location>
</feature>
<feature type="compositionally biased region" description="Polar residues" evidence="15">
    <location>
        <begin position="528"/>
        <end position="538"/>
    </location>
</feature>
<dbReference type="PROSITE" id="PS50071">
    <property type="entry name" value="HOMEOBOX_2"/>
    <property type="match status" value="4"/>
</dbReference>
<evidence type="ECO:0000259" key="16">
    <source>
        <dbReference type="PROSITE" id="PS50071"/>
    </source>
</evidence>
<gene>
    <name evidence="18" type="ORF">CHS0354_029071</name>
</gene>
<dbReference type="InterPro" id="IPR001356">
    <property type="entry name" value="HD"/>
</dbReference>
<reference evidence="18" key="3">
    <citation type="submission" date="2023-05" db="EMBL/GenBank/DDBJ databases">
        <authorList>
            <person name="Smith C.H."/>
        </authorList>
    </citation>
    <scope>NUCLEOTIDE SEQUENCE</scope>
    <source>
        <strain evidence="18">CHS0354</strain>
        <tissue evidence="18">Mantle</tissue>
    </source>
</reference>
<evidence type="ECO:0000256" key="5">
    <source>
        <dbReference type="ARBA" id="ARBA00022833"/>
    </source>
</evidence>
<sequence>MEGMDISSMTPKGPENGSSVSMALHAASSVGMVDSTAGKGSTALYTSIAGCETLKNHNSYPYSSENKYASLYNNSLCSSSRISISPSSDPFNSSLKSPHIILTNKHNGRNSSDEEPKVDMSDNKPDRSFPDAKKELDMNPDNQDDVISQDGNSSDRDDEPIECGNCNLEFPNLQKYMDHVCTAKNGTADSCRRTNPQQTDSKEGRFSEKDNDLSDVESFDGKIVYNPDGSAFIIEGDSDLSDLDAFLDLPQKDKLIIDKKGRSDLSTPQPIPLIASAIFVPRNPSSFLHNSIYMLPHRSEAPIMHSYKVYDVRSGKHKVNSGEAVEDDSKNSSSMSSSSSLRQESSASSTSNMLSSDEIAVPTKPILMCFVCKLSFGFAKSFIAHAINEHSMTLTAEENKIMSRKNSSAIIQGIGKEKEPLMSFLEPLLPPVISTSTKSHSPKIKNDLFSSNHAKIKETTSVSYVYSKPQLSDSINTKSPSDQKSPGDLSNDSENVFSSHFSSASNAVLAQSQAQDSSQEDSMSSSAILSQDTPSVKSTAGEDFYRTYISEDSDSDNPNEPSASEDGKTRIPSRSKCLDFTMTAQFGKLPGFGGVGFYGACEEHPNGRAQGVECPSCDMVLSSSQSLGGHMTMMHSRNSCKTLKCPKCNWHYKYQETLEIHMKEKHPDSDQKCVYCVANQPHPRLSRGENYSCGYKPYRCEVCNYSTTTKGNLSIHMQSDKHLNNVQDMTSGTEVKMQPAPQPPPQQTQLPSTPTTPQGLNNQTEKDLIKKNKPKPTWRCDVCNYETNVARNLRIHMTSEKHTHNMMVLQQNMKHMQRDMQLHHMNQLIMLQQDPSFMGLAGPIPGGITFPYDGSLLMGNLPPGFGEVPVDLSKENEGNMAAESSAMDASRLYQCCVCNVYGTDSIESLHQHMQMDRTKTRENENVMVSNGTYMCNLCTYKTNLKANFQLHCKTDKHLQRLHLVNHIKEGGTGNEWRLKYLNVSNPIQVRCNACDYYTNSIHKLQIHTGNPRHEASAHLFSHLQVGESKLGAKEKYYHCTLCRFNSRSKLGLMHHVHSVQHLHAENIKQMQMKEQGQTEISIGEIFVVKEITDDDSIEFDDEDGDCDDDSSVVQVDQDVKGAKGEEARTISLQSGAIVNNNNNTIKNTTDQTSENPGNTGNSKAEDQLHQCPYSNFSSVSEMHIQSHILSQHPLSQQLQEVGCPLCQEAFKEKSKLERHLISVHQVKAEALQRLMLMVEGSWTMPPTVGNQIMTPSSLSQDEMEEVNLEAIEAEANRLATEEAIDTALLGSDKETEDQFRCQTCSRTFCNIDTLYAHQNELGHLELKQTPRGPGYLCWKKGCNQYFKTAQALQIHFREIHAKRQNISTLEQSVYKFKCSQCTLAFKSADKLQLHTHFHLIKSVLRCTFCTRTFSSISALKKHVETLHDLNDQELEQYQATVNTNTAAVAAVLGSSSLDLFLNSGKTSVSKLGDSASSNQSNSGKELDRTKVGKDISVKQSKKEDEDDMKMDTSDFMDNKISSFGIQENGHEDIKSPEGMDQGESDEKEDPNDLSYKEQQFFEDYINNPAIAEGSYEDPSRKYKCHRCKVAFTKQHYLTAHNKTLMHRKGDRLSYPMEKYLDPNRPFKCDICKESFTQKNILLVHYNSVSHLHKVKQATQQGTLPVSTTPPLTPVQSSQPSSTSVPPVTPVPTSTSASATASTHADKSVKKVVREYEDESMRPYKCNICKVAYSQGSTLDIHIRSVAHQTRTSKLHELVMSGEVDITKPLIEEPTDPQKTAQQQQQKLLADILQKQSSISITQPSLLFQGLSGIHGLPPYLSALPPGLAPVSLAGAVITSSSLGSQSTAPTSIYSKAPSTSSQMSVSDAVAVSKQSDIIEFMMMPLSLSSSQGHANKAQTTLSGNLHVCHRCSAVFANQESFIQHQLFCNMCTSGSDTILNSSTVSAASCLTSPHQSQVRTSRIIPCRFKPQVQKNLLENIGFECVMQFNEFNQPSQVRNEVEDKDCGTEKDEKSTEEDKDRGKDFVKMKKEEGDNGSDLPEMNKCICITCGKEFSSVWVLKSHQEEVHKEMIPVDVVEDFGEQFRSDYEKKQPKDVEAPISVPTANPSTPANTSSEEVVKQEMPPPPPPPQPQMDMSQLMNMFGMMPVPLPVNMNMAMNIQSSLMPMFMPQGLDPNMMSPLPVMDNQTLSAAQKQLQQNALQNQKRARTRINDEQLKILRAHFDINNSPSEEQVNVMSEQSGLPTKVIKHWFRNTLFKERQRNKDSPYNFSVPPATTLDLEEYEKTGRLPVVQEPSASTESIASTKKEEPEIKQEHVEKKEEKVKEFKEEKLKPVFKTENQSSSSPVPEPKLAISTTDLNSSINSTNNNSMDSDAFSNMSSSVLSSTATNSLHYTLTSMYDDPQQIPEQSPQSGSSGRRANRTRFTDFQIKVLQEYFEQNAYPKDDELEHLSKILSLSPRVIVVWFQNARQKARKIYENQPAVDMKEGSGSTSFQRTTGLNYQCKKCNAVFQRYYDLIRHHKKQCYVDSDQLENTYTDEDSDSLSHDMSMDDTNMSETGSVASTIETGRNSAKESFQDLPFKCEKCNLSFDRLEQWREHQNVHSMNPGLFLNFSSSSAFGVLQNMAVQQQQQQTADDKSTLKRKIEDDRDEEQDDQPRDKRLRTTILPEQLDYLYQKYQVDCNPSRKQLETISHEVGLKKRVVQVWFQNTRARERKGQYRAHQQLIHKRCPICRALFRAKSALESHLATKHPEEMAKGDINVDTLPDATLDGSPATPHSSPGMMPPVSDVGRLLTPPGMQNFLPLLPPSGLAMGFPSVADPIQLSMKQFYEDSFKKYISELSSTSHLQKNSHSIESSQHSLVKPKSSTTPLNDDHDAPLDLSKPLKVIKDHDSKAAARTSSTPVSDRSTSDSHNTSFKQYGLDDSMSETYSEAQDEESSNISSNPSSPQSTLYLPSAVNSSKRYRTQMTSLQVKIMKSIFQDYKTPTMAECEMLGREIGLAKRVVQVWFQNARAKEKKAKLNVNKAFGHDIDFPKPPEECVLCNFKYSHKYTIQDHIFTKKHIEKLRTFIQSQSDAERELSSTSSMQGMSQVLQQQQADMDRMRKALEESSTQNQMAQLQAMGINPLTLPPGAFSGIGAGIRNSEEFFPEVKRKEGATKEAKDTLKKSDDSSKRKGGDMAPADFMHMQAGGFFPPLGACIPGMDPNILPFMYPSVSGFFPGMGMPFLQTGGFLSGAEQLLAYDPMTFGTPLPLLQIPQQAIKDVSTKLSDPKAVVGQYTQDCKSISSLRSLVGTTDYSCVREATVDVGYICKKCQMVYPVKEACITHQRFMCFMGTKTPDNFNPILKLEQIQYECKLCADKMSTVQEFKIHCQQETHKVRVQKYQHQKASVTATSTVSAQKPITVTAGCLSSTPSKSLTTPKASQNAISENSEGLQSLTVRSSSVDVPRTTDSEEKENKSNGD</sequence>
<feature type="compositionally biased region" description="Basic and acidic residues" evidence="15">
    <location>
        <begin position="111"/>
        <end position="137"/>
    </location>
</feature>
<dbReference type="Gene3D" id="1.10.10.60">
    <property type="entry name" value="Homeodomain-like"/>
    <property type="match status" value="4"/>
</dbReference>
<dbReference type="FunFam" id="1.10.10.60:FF:000064">
    <property type="entry name" value="Zinc finger homeobox protein 4"/>
    <property type="match status" value="1"/>
</dbReference>
<feature type="region of interest" description="Disordered" evidence="15">
    <location>
        <begin position="471"/>
        <end position="496"/>
    </location>
</feature>
<feature type="DNA-binding region" description="Homeobox" evidence="12">
    <location>
        <begin position="2961"/>
        <end position="3020"/>
    </location>
</feature>
<dbReference type="Gene3D" id="3.30.160.60">
    <property type="entry name" value="Classic Zinc Finger"/>
    <property type="match status" value="7"/>
</dbReference>
<feature type="domain" description="Homeobox" evidence="16">
    <location>
        <begin position="2416"/>
        <end position="2476"/>
    </location>
</feature>
<feature type="region of interest" description="Disordered" evidence="15">
    <location>
        <begin position="2849"/>
        <end position="2958"/>
    </location>
</feature>
<feature type="DNA-binding region" description="Homeobox" evidence="12">
    <location>
        <begin position="2659"/>
        <end position="2718"/>
    </location>
</feature>
<feature type="domain" description="C2H2-type" evidence="17">
    <location>
        <begin position="1582"/>
        <end position="1611"/>
    </location>
</feature>
<dbReference type="InterPro" id="IPR036236">
    <property type="entry name" value="Znf_C2H2_sf"/>
</dbReference>
<evidence type="ECO:0000259" key="17">
    <source>
        <dbReference type="PROSITE" id="PS50157"/>
    </source>
</evidence>
<feature type="compositionally biased region" description="Polar residues" evidence="15">
    <location>
        <begin position="2103"/>
        <end position="2116"/>
    </location>
</feature>
<feature type="domain" description="C2H2-type" evidence="17">
    <location>
        <begin position="1723"/>
        <end position="1752"/>
    </location>
</feature>
<dbReference type="InterPro" id="IPR009057">
    <property type="entry name" value="Homeodomain-like_sf"/>
</dbReference>
<feature type="compositionally biased region" description="Low complexity" evidence="15">
    <location>
        <begin position="1662"/>
        <end position="1702"/>
    </location>
</feature>
<feature type="region of interest" description="Disordered" evidence="15">
    <location>
        <begin position="508"/>
        <end position="571"/>
    </location>
</feature>
<keyword evidence="19" id="KW-1185">Reference proteome</keyword>
<feature type="region of interest" description="Disordered" evidence="15">
    <location>
        <begin position="1999"/>
        <end position="2038"/>
    </location>
</feature>
<feature type="compositionally biased region" description="Polar residues" evidence="15">
    <location>
        <begin position="186"/>
        <end position="199"/>
    </location>
</feature>
<dbReference type="GO" id="GO:0000978">
    <property type="term" value="F:RNA polymerase II cis-regulatory region sequence-specific DNA binding"/>
    <property type="evidence" value="ECO:0007669"/>
    <property type="project" value="TreeGrafter"/>
</dbReference>
<feature type="compositionally biased region" description="Polar residues" evidence="15">
    <location>
        <begin position="1150"/>
        <end position="1162"/>
    </location>
</feature>
<evidence type="ECO:0000256" key="12">
    <source>
        <dbReference type="PROSITE-ProRule" id="PRU00108"/>
    </source>
</evidence>
<feature type="domain" description="C2H2-type" evidence="17">
    <location>
        <begin position="698"/>
        <end position="727"/>
    </location>
</feature>
<dbReference type="FunFam" id="1.10.10.60:FF:000080">
    <property type="entry name" value="Zinc finger homeobox protein 2"/>
    <property type="match status" value="1"/>
</dbReference>
<feature type="region of interest" description="Disordered" evidence="15">
    <location>
        <begin position="2630"/>
        <end position="2662"/>
    </location>
</feature>
<dbReference type="PROSITE" id="PS00028">
    <property type="entry name" value="ZINC_FINGER_C2H2_1"/>
    <property type="match status" value="14"/>
</dbReference>
<dbReference type="PROSITE" id="PS00027">
    <property type="entry name" value="HOMEOBOX_1"/>
    <property type="match status" value="2"/>
</dbReference>
<dbReference type="FunFam" id="3.30.160.60:FF:000081">
    <property type="entry name" value="Zinc finger homeobox protein 4"/>
    <property type="match status" value="1"/>
</dbReference>
<feature type="DNA-binding region" description="Homeobox" evidence="12">
    <location>
        <begin position="2418"/>
        <end position="2477"/>
    </location>
</feature>
<evidence type="ECO:0000256" key="8">
    <source>
        <dbReference type="ARBA" id="ARBA00023155"/>
    </source>
</evidence>
<feature type="compositionally biased region" description="Polar residues" evidence="15">
    <location>
        <begin position="2295"/>
        <end position="2304"/>
    </location>
</feature>